<dbReference type="GO" id="GO:0016787">
    <property type="term" value="F:hydrolase activity"/>
    <property type="evidence" value="ECO:0007669"/>
    <property type="project" value="UniProtKB-KW"/>
</dbReference>
<dbReference type="Gene3D" id="3.40.50.300">
    <property type="entry name" value="P-loop containing nucleotide triphosphate hydrolases"/>
    <property type="match status" value="2"/>
</dbReference>
<dbReference type="Gene3D" id="1.10.3210.30">
    <property type="match status" value="1"/>
</dbReference>
<dbReference type="SUPFAM" id="SSF52540">
    <property type="entry name" value="P-loop containing nucleoside triphosphate hydrolases"/>
    <property type="match status" value="1"/>
</dbReference>
<dbReference type="Proteomes" id="UP000305881">
    <property type="component" value="Chromosome"/>
</dbReference>
<dbReference type="EMBL" id="CP035467">
    <property type="protein sequence ID" value="QCW84310.1"/>
    <property type="molecule type" value="Genomic_DNA"/>
</dbReference>
<dbReference type="Pfam" id="PF22590">
    <property type="entry name" value="Cas3-like_C_2"/>
    <property type="match status" value="1"/>
</dbReference>
<evidence type="ECO:0000256" key="1">
    <source>
        <dbReference type="ARBA" id="ARBA00006847"/>
    </source>
</evidence>
<dbReference type="GO" id="GO:0051607">
    <property type="term" value="P:defense response to virus"/>
    <property type="evidence" value="ECO:0007669"/>
    <property type="project" value="UniProtKB-KW"/>
</dbReference>
<evidence type="ECO:0000313" key="13">
    <source>
        <dbReference type="EMBL" id="QCW84310.1"/>
    </source>
</evidence>
<feature type="domain" description="HD Cas3-type" evidence="12">
    <location>
        <begin position="17"/>
        <end position="199"/>
    </location>
</feature>
<dbReference type="GO" id="GO:0003724">
    <property type="term" value="F:RNA helicase activity"/>
    <property type="evidence" value="ECO:0007669"/>
    <property type="project" value="TreeGrafter"/>
</dbReference>
<dbReference type="RefSeq" id="WP_017841804.1">
    <property type="nucleotide sequence ID" value="NZ_CP035467.1"/>
</dbReference>
<keyword evidence="4" id="KW-0479">Metal-binding</keyword>
<keyword evidence="8" id="KW-0067">ATP-binding</keyword>
<organism evidence="13 14">
    <name type="scientific">Methylotuvimicrobium buryatense</name>
    <name type="common">Methylomicrobium buryatense</name>
    <dbReference type="NCBI Taxonomy" id="95641"/>
    <lineage>
        <taxon>Bacteria</taxon>
        <taxon>Pseudomonadati</taxon>
        <taxon>Pseudomonadota</taxon>
        <taxon>Gammaproteobacteria</taxon>
        <taxon>Methylococcales</taxon>
        <taxon>Methylococcaceae</taxon>
        <taxon>Methylotuvimicrobium</taxon>
    </lineage>
</organism>
<dbReference type="PROSITE" id="PS51643">
    <property type="entry name" value="HD_CAS3"/>
    <property type="match status" value="1"/>
</dbReference>
<dbReference type="SMART" id="SM00490">
    <property type="entry name" value="HELICc"/>
    <property type="match status" value="1"/>
</dbReference>
<dbReference type="InterPro" id="IPR027417">
    <property type="entry name" value="P-loop_NTPase"/>
</dbReference>
<evidence type="ECO:0000259" key="12">
    <source>
        <dbReference type="PROSITE" id="PS51643"/>
    </source>
</evidence>
<evidence type="ECO:0000259" key="11">
    <source>
        <dbReference type="PROSITE" id="PS51194"/>
    </source>
</evidence>
<gene>
    <name evidence="13" type="ORF">EQU24_20305</name>
</gene>
<dbReference type="InterPro" id="IPR001650">
    <property type="entry name" value="Helicase_C-like"/>
</dbReference>
<dbReference type="GO" id="GO:0046872">
    <property type="term" value="F:metal ion binding"/>
    <property type="evidence" value="ECO:0007669"/>
    <property type="project" value="UniProtKB-KW"/>
</dbReference>
<dbReference type="InterPro" id="IPR050547">
    <property type="entry name" value="DEAD_box_RNA_helicases"/>
</dbReference>
<evidence type="ECO:0000256" key="8">
    <source>
        <dbReference type="ARBA" id="ARBA00022840"/>
    </source>
</evidence>
<dbReference type="PANTHER" id="PTHR47963">
    <property type="entry name" value="DEAD-BOX ATP-DEPENDENT RNA HELICASE 47, MITOCHONDRIAL"/>
    <property type="match status" value="1"/>
</dbReference>
<keyword evidence="3" id="KW-0540">Nuclease</keyword>
<keyword evidence="5" id="KW-0547">Nucleotide-binding</keyword>
<evidence type="ECO:0000256" key="5">
    <source>
        <dbReference type="ARBA" id="ARBA00022741"/>
    </source>
</evidence>
<accession>A0A4P9UUG0</accession>
<evidence type="ECO:0000313" key="14">
    <source>
        <dbReference type="Proteomes" id="UP000305881"/>
    </source>
</evidence>
<dbReference type="PANTHER" id="PTHR47963:SF9">
    <property type="entry name" value="CRISPR-ASSOCIATED ENDONUCLEASE_HELICASE CAS3"/>
    <property type="match status" value="1"/>
</dbReference>
<dbReference type="STRING" id="675511.GCA_000341735_03370"/>
<dbReference type="GO" id="GO:0003723">
    <property type="term" value="F:RNA binding"/>
    <property type="evidence" value="ECO:0007669"/>
    <property type="project" value="TreeGrafter"/>
</dbReference>
<name>A0A4P9UUG0_METBY</name>
<dbReference type="Pfam" id="PF18019">
    <property type="entry name" value="Cas3_HD"/>
    <property type="match status" value="1"/>
</dbReference>
<keyword evidence="14" id="KW-1185">Reference proteome</keyword>
<proteinExistence type="inferred from homology"/>
<dbReference type="CDD" id="cd09641">
    <property type="entry name" value="Cas3''_I"/>
    <property type="match status" value="1"/>
</dbReference>
<reference evidence="14" key="1">
    <citation type="journal article" date="2019" name="J. Bacteriol.">
        <title>A Mutagenic Screen Identifies a TonB-Dependent Receptor Required for the Lanthanide Metal Switch in the Type I Methanotroph 'Methylotuvimicrobium buryatense' 5GB1C.</title>
        <authorList>
            <person name="Groom J.D."/>
            <person name="Ford S.M."/>
            <person name="Pesesky M.W."/>
            <person name="Lidstrom M.E."/>
        </authorList>
    </citation>
    <scope>NUCLEOTIDE SEQUENCE [LARGE SCALE GENOMIC DNA]</scope>
    <source>
        <strain evidence="14">5GB1C</strain>
    </source>
</reference>
<comment type="similarity">
    <text evidence="2">In the central section; belongs to the CRISPR-associated helicase Cas3 family.</text>
</comment>
<feature type="domain" description="Helicase ATP-binding" evidence="10">
    <location>
        <begin position="257"/>
        <end position="460"/>
    </location>
</feature>
<keyword evidence="9" id="KW-0051">Antiviral defense</keyword>
<dbReference type="OrthoDB" id="9810236at2"/>
<evidence type="ECO:0000256" key="3">
    <source>
        <dbReference type="ARBA" id="ARBA00022722"/>
    </source>
</evidence>
<dbReference type="InterPro" id="IPR006474">
    <property type="entry name" value="Helicase_Cas3_CRISPR-ass_core"/>
</dbReference>
<evidence type="ECO:0000256" key="9">
    <source>
        <dbReference type="ARBA" id="ARBA00023118"/>
    </source>
</evidence>
<dbReference type="PROSITE" id="PS51194">
    <property type="entry name" value="HELICASE_CTER"/>
    <property type="match status" value="1"/>
</dbReference>
<keyword evidence="7" id="KW-0347">Helicase</keyword>
<dbReference type="GO" id="GO:0004519">
    <property type="term" value="F:endonuclease activity"/>
    <property type="evidence" value="ECO:0007669"/>
    <property type="project" value="UniProtKB-KW"/>
</dbReference>
<dbReference type="PROSITE" id="PS51192">
    <property type="entry name" value="HELICASE_ATP_BIND_1"/>
    <property type="match status" value="1"/>
</dbReference>
<comment type="similarity">
    <text evidence="1">In the N-terminal section; belongs to the CRISPR-associated nuclease Cas3-HD family.</text>
</comment>
<evidence type="ECO:0000259" key="10">
    <source>
        <dbReference type="PROSITE" id="PS51192"/>
    </source>
</evidence>
<dbReference type="NCBIfam" id="TIGR01587">
    <property type="entry name" value="cas3_core"/>
    <property type="match status" value="1"/>
</dbReference>
<evidence type="ECO:0000256" key="2">
    <source>
        <dbReference type="ARBA" id="ARBA00009046"/>
    </source>
</evidence>
<dbReference type="GO" id="GO:0005524">
    <property type="term" value="F:ATP binding"/>
    <property type="evidence" value="ECO:0007669"/>
    <property type="project" value="UniProtKB-KW"/>
</dbReference>
<evidence type="ECO:0000256" key="6">
    <source>
        <dbReference type="ARBA" id="ARBA00022801"/>
    </source>
</evidence>
<dbReference type="InterPro" id="IPR038257">
    <property type="entry name" value="CRISPR-assoc_Cas3_HD_sf"/>
</dbReference>
<keyword evidence="6" id="KW-0378">Hydrolase</keyword>
<evidence type="ECO:0000256" key="7">
    <source>
        <dbReference type="ARBA" id="ARBA00022806"/>
    </source>
</evidence>
<dbReference type="KEGG" id="mbur:EQU24_20305"/>
<dbReference type="AlphaFoldDB" id="A0A4P9UUG0"/>
<dbReference type="InterPro" id="IPR054712">
    <property type="entry name" value="Cas3-like_dom"/>
</dbReference>
<dbReference type="InterPro" id="IPR006483">
    <property type="entry name" value="CRISPR-assoc_Cas3_HD"/>
</dbReference>
<dbReference type="NCBIfam" id="TIGR01596">
    <property type="entry name" value="cas3_HD"/>
    <property type="match status" value="1"/>
</dbReference>
<sequence>MIQFNPKESGWAKTNQDGSPGLPIFEHCCHVGWVALELVKQSRKIPDADLTPIAIAIIAAIHDIGKWSPGFLVKCPLWLIRENLVLFAADHAWEAQQEKRHEAHSQDSIQLLLQKRGVKQSVAQAWAMIAGAHHGKMHVPEKYGNCDVTPFIDEWHFQRQQIIFELEAELGSEIPTYEVNKRDAIVPWLMGLTTIADWIGSDETYFPVNKGLDTGNGKIAAKLAVESIGLANPRIRKGLKFKDIFGFIPNELQEKALLAIKEPGIYVIEAPMGLGKTEAALACTYELLKTGKASGLYFALPTQLTSNRIHLRVNDFINAISETPENARLAHANAWLETDYYQPRAVQTIFKKFDGDATVSRDWFASAKRALLANFGVGTIDQALMSIVAVKHFFVRRFALSGKVIIIDEVHSYDYFTGTLVKCLCDELLKLGCTIIILSATLLPKVRNKLIGIDGNLVNVDTYPLITGKTINGDVIKPQFAVAPERPAVRKIFKNSNHLIEDAVKAAQMGARVLWVCNTVNLAQQIFGQLPSDSGFESGLLHSRYPHFIRQEREAYWMKRLGKTGAQQGGCILVSTQIVEQSVDIDADILISELAPMDMLLQRIGRLWRHMDVRSARIRPVSEPQVWIVEEEKTLAELEREGSERIKKAFGIKAKVYQVYPLLKTYQTLHDYEFIELSNKTGNSQIRQLLENTYENTDQDPDSWQALYSEVKGTEFAETRLAEGNTRLFSKMALADEEGKQTRLIDIETIPLLIVLESSVNQITLLDDYKISLPITEFKIQDARAIHQNIVRVHAWPFEQIKKESELSFYLKGKHCLAHLDNDGRLNMDGLKPEIKLSWCEIKGVIQIYNKGGLDESCD</sequence>
<dbReference type="SMART" id="SM00487">
    <property type="entry name" value="DEXDc"/>
    <property type="match status" value="1"/>
</dbReference>
<protein>
    <submittedName>
        <fullName evidence="13">CRISPR-associated helicase/endonuclease Cas3</fullName>
    </submittedName>
</protein>
<dbReference type="CDD" id="cd17930">
    <property type="entry name" value="DEXHc_cas3"/>
    <property type="match status" value="1"/>
</dbReference>
<dbReference type="InterPro" id="IPR014001">
    <property type="entry name" value="Helicase_ATP-bd"/>
</dbReference>
<evidence type="ECO:0000256" key="4">
    <source>
        <dbReference type="ARBA" id="ARBA00022723"/>
    </source>
</evidence>
<feature type="domain" description="Helicase C-terminal" evidence="11">
    <location>
        <begin position="499"/>
        <end position="663"/>
    </location>
</feature>